<dbReference type="GO" id="GO:0003677">
    <property type="term" value="F:DNA binding"/>
    <property type="evidence" value="ECO:0007669"/>
    <property type="project" value="UniProtKB-KW"/>
</dbReference>
<comment type="similarity">
    <text evidence="1 13">Belongs to the RuvC family.</text>
</comment>
<dbReference type="GO" id="GO:0048476">
    <property type="term" value="C:Holliday junction resolvase complex"/>
    <property type="evidence" value="ECO:0007669"/>
    <property type="project" value="UniProtKB-UniRule"/>
</dbReference>
<evidence type="ECO:0000256" key="9">
    <source>
        <dbReference type="ARBA" id="ARBA00023125"/>
    </source>
</evidence>
<keyword evidence="2 13" id="KW-0963">Cytoplasm</keyword>
<dbReference type="GO" id="GO:0000287">
    <property type="term" value="F:magnesium ion binding"/>
    <property type="evidence" value="ECO:0007669"/>
    <property type="project" value="UniProtKB-UniRule"/>
</dbReference>
<evidence type="ECO:0000256" key="14">
    <source>
        <dbReference type="NCBIfam" id="TIGR00228"/>
    </source>
</evidence>
<comment type="subcellular location">
    <subcellularLocation>
        <location evidence="13">Cytoplasm</location>
    </subcellularLocation>
</comment>
<evidence type="ECO:0000256" key="6">
    <source>
        <dbReference type="ARBA" id="ARBA00022763"/>
    </source>
</evidence>
<dbReference type="Pfam" id="PF02075">
    <property type="entry name" value="RuvC"/>
    <property type="match status" value="1"/>
</dbReference>
<dbReference type="PANTHER" id="PTHR30194:SF3">
    <property type="entry name" value="CROSSOVER JUNCTION ENDODEOXYRIBONUCLEASE RUVC"/>
    <property type="match status" value="1"/>
</dbReference>
<feature type="active site" evidence="13">
    <location>
        <position position="8"/>
    </location>
</feature>
<name>A0A2H0UGY5_9BACT</name>
<accession>A0A2H0UGY5</accession>
<dbReference type="SUPFAM" id="SSF53098">
    <property type="entry name" value="Ribonuclease H-like"/>
    <property type="match status" value="1"/>
</dbReference>
<dbReference type="HAMAP" id="MF_00034">
    <property type="entry name" value="RuvC"/>
    <property type="match status" value="1"/>
</dbReference>
<evidence type="ECO:0000256" key="11">
    <source>
        <dbReference type="ARBA" id="ARBA00023204"/>
    </source>
</evidence>
<dbReference type="Proteomes" id="UP000229315">
    <property type="component" value="Unassembled WGS sequence"/>
</dbReference>
<dbReference type="GO" id="GO:0005737">
    <property type="term" value="C:cytoplasm"/>
    <property type="evidence" value="ECO:0007669"/>
    <property type="project" value="UniProtKB-SubCell"/>
</dbReference>
<comment type="function">
    <text evidence="13">The RuvA-RuvB-RuvC complex processes Holliday junction (HJ) DNA during genetic recombination and DNA repair. Endonuclease that resolves HJ intermediates. Cleaves cruciform DNA by making single-stranded nicks across the HJ at symmetrical positions within the homologous arms, yielding a 5'-phosphate and a 3'-hydroxyl group; requires a central core of homology in the junction. The consensus cleavage sequence is 5'-(A/T)TT(C/G)-3'. Cleavage occurs on the 3'-side of the TT dinucleotide at the point of strand exchange. HJ branch migration catalyzed by RuvA-RuvB allows RuvC to scan DNA until it finds its consensus sequence, where it cleaves and resolves the cruciform DNA.</text>
</comment>
<evidence type="ECO:0000256" key="8">
    <source>
        <dbReference type="ARBA" id="ARBA00022842"/>
    </source>
</evidence>
<dbReference type="InterPro" id="IPR036397">
    <property type="entry name" value="RNaseH_sf"/>
</dbReference>
<dbReference type="GO" id="GO:0008821">
    <property type="term" value="F:crossover junction DNA endonuclease activity"/>
    <property type="evidence" value="ECO:0007669"/>
    <property type="project" value="UniProtKB-UniRule"/>
</dbReference>
<dbReference type="EMBL" id="PFBH01000016">
    <property type="protein sequence ID" value="PIR85065.1"/>
    <property type="molecule type" value="Genomic_DNA"/>
</dbReference>
<feature type="binding site" evidence="13">
    <location>
        <position position="8"/>
    </location>
    <ligand>
        <name>Mg(2+)</name>
        <dbReference type="ChEBI" id="CHEBI:18420"/>
        <label>1</label>
    </ligand>
</feature>
<dbReference type="AlphaFoldDB" id="A0A2H0UGY5"/>
<comment type="caution">
    <text evidence="15">The sequence shown here is derived from an EMBL/GenBank/DDBJ whole genome shotgun (WGS) entry which is preliminary data.</text>
</comment>
<feature type="active site" evidence="13">
    <location>
        <position position="63"/>
    </location>
</feature>
<evidence type="ECO:0000313" key="15">
    <source>
        <dbReference type="EMBL" id="PIR85065.1"/>
    </source>
</evidence>
<keyword evidence="3 13" id="KW-0540">Nuclease</keyword>
<evidence type="ECO:0000256" key="7">
    <source>
        <dbReference type="ARBA" id="ARBA00022801"/>
    </source>
</evidence>
<keyword evidence="6 13" id="KW-0227">DNA damage</keyword>
<evidence type="ECO:0000256" key="13">
    <source>
        <dbReference type="HAMAP-Rule" id="MF_00034"/>
    </source>
</evidence>
<evidence type="ECO:0000256" key="5">
    <source>
        <dbReference type="ARBA" id="ARBA00022759"/>
    </source>
</evidence>
<dbReference type="PRINTS" id="PR00696">
    <property type="entry name" value="RSOLVASERUVC"/>
</dbReference>
<evidence type="ECO:0000313" key="16">
    <source>
        <dbReference type="Proteomes" id="UP000229315"/>
    </source>
</evidence>
<keyword evidence="5 13" id="KW-0255">Endonuclease</keyword>
<comment type="catalytic activity">
    <reaction evidence="12 13">
        <text>Endonucleolytic cleavage at a junction such as a reciprocal single-stranded crossover between two homologous DNA duplexes (Holliday junction).</text>
        <dbReference type="EC" id="3.1.21.10"/>
    </reaction>
</comment>
<evidence type="ECO:0000256" key="2">
    <source>
        <dbReference type="ARBA" id="ARBA00022490"/>
    </source>
</evidence>
<sequence>MSSVLAIDPGYDRLGLAVFEGDEVRHSECFSPTEKEFGLRLLAINKRVSEVIDTFSPDAVAIETLFFTKNQKTAMRVAEARGVIILAVLQAHIPLFEYSPQEVKIAVTGIGNASKDAVMRMVPRLIKLPAGNRKDDEFDAIALGYAHQANKRLNRAGL</sequence>
<dbReference type="InterPro" id="IPR012337">
    <property type="entry name" value="RNaseH-like_sf"/>
</dbReference>
<feature type="binding site" evidence="13">
    <location>
        <position position="63"/>
    </location>
    <ligand>
        <name>Mg(2+)</name>
        <dbReference type="ChEBI" id="CHEBI:18420"/>
        <label>2</label>
    </ligand>
</feature>
<protein>
    <recommendedName>
        <fullName evidence="13 14">Crossover junction endodeoxyribonuclease RuvC</fullName>
        <ecNumber evidence="13 14">3.1.21.10</ecNumber>
    </recommendedName>
    <alternativeName>
        <fullName evidence="13">Holliday junction nuclease RuvC</fullName>
    </alternativeName>
    <alternativeName>
        <fullName evidence="13">Holliday junction resolvase RuvC</fullName>
    </alternativeName>
</protein>
<keyword evidence="7 13" id="KW-0378">Hydrolase</keyword>
<keyword evidence="11 13" id="KW-0234">DNA repair</keyword>
<evidence type="ECO:0000256" key="4">
    <source>
        <dbReference type="ARBA" id="ARBA00022723"/>
    </source>
</evidence>
<dbReference type="GO" id="GO:0006310">
    <property type="term" value="P:DNA recombination"/>
    <property type="evidence" value="ECO:0007669"/>
    <property type="project" value="UniProtKB-UniRule"/>
</dbReference>
<keyword evidence="8 13" id="KW-0460">Magnesium</keyword>
<keyword evidence="10 13" id="KW-0233">DNA recombination</keyword>
<feature type="binding site" evidence="13">
    <location>
        <position position="136"/>
    </location>
    <ligand>
        <name>Mg(2+)</name>
        <dbReference type="ChEBI" id="CHEBI:18420"/>
        <label>1</label>
    </ligand>
</feature>
<dbReference type="CDD" id="cd16962">
    <property type="entry name" value="RuvC"/>
    <property type="match status" value="1"/>
</dbReference>
<dbReference type="InterPro" id="IPR002176">
    <property type="entry name" value="X-over_junc_endoDNase_RuvC"/>
</dbReference>
<feature type="active site" evidence="13">
    <location>
        <position position="136"/>
    </location>
</feature>
<dbReference type="Gene3D" id="3.30.420.10">
    <property type="entry name" value="Ribonuclease H-like superfamily/Ribonuclease H"/>
    <property type="match status" value="1"/>
</dbReference>
<comment type="subunit">
    <text evidence="13">Homodimer which binds Holliday junction (HJ) DNA. The HJ becomes 2-fold symmetrical on binding to RuvC with unstacked arms; it has a different conformation from HJ DNA in complex with RuvA. In the full resolvosome a probable DNA-RuvA(4)-RuvB(12)-RuvC(2) complex forms which resolves the HJ.</text>
</comment>
<keyword evidence="4 13" id="KW-0479">Metal-binding</keyword>
<dbReference type="PANTHER" id="PTHR30194">
    <property type="entry name" value="CROSSOVER JUNCTION ENDODEOXYRIBONUCLEASE RUVC"/>
    <property type="match status" value="1"/>
</dbReference>
<dbReference type="NCBIfam" id="TIGR00228">
    <property type="entry name" value="ruvC"/>
    <property type="match status" value="1"/>
</dbReference>
<keyword evidence="9 13" id="KW-0238">DNA-binding</keyword>
<dbReference type="GO" id="GO:0006281">
    <property type="term" value="P:DNA repair"/>
    <property type="evidence" value="ECO:0007669"/>
    <property type="project" value="UniProtKB-UniRule"/>
</dbReference>
<reference evidence="16" key="1">
    <citation type="submission" date="2017-09" db="EMBL/GenBank/DDBJ databases">
        <title>Depth-based differentiation of microbial function through sediment-hosted aquifers and enrichment of novel symbionts in the deep terrestrial subsurface.</title>
        <authorList>
            <person name="Probst A.J."/>
            <person name="Ladd B."/>
            <person name="Jarett J.K."/>
            <person name="Geller-Mcgrath D.E."/>
            <person name="Sieber C.M.K."/>
            <person name="Emerson J.B."/>
            <person name="Anantharaman K."/>
            <person name="Thomas B.C."/>
            <person name="Malmstrom R."/>
            <person name="Stieglmeier M."/>
            <person name="Klingl A."/>
            <person name="Woyke T."/>
            <person name="Ryan C.M."/>
            <person name="Banfield J.F."/>
        </authorList>
    </citation>
    <scope>NUCLEOTIDE SEQUENCE [LARGE SCALE GENOMIC DNA]</scope>
</reference>
<evidence type="ECO:0000256" key="1">
    <source>
        <dbReference type="ARBA" id="ARBA00009518"/>
    </source>
</evidence>
<gene>
    <name evidence="13 15" type="primary">ruvC</name>
    <name evidence="15" type="ORF">COU15_02735</name>
</gene>
<dbReference type="FunFam" id="3.30.420.10:FF:000002">
    <property type="entry name" value="Crossover junction endodeoxyribonuclease RuvC"/>
    <property type="match status" value="1"/>
</dbReference>
<evidence type="ECO:0000256" key="3">
    <source>
        <dbReference type="ARBA" id="ARBA00022722"/>
    </source>
</evidence>
<evidence type="ECO:0000256" key="12">
    <source>
        <dbReference type="ARBA" id="ARBA00029354"/>
    </source>
</evidence>
<comment type="cofactor">
    <cofactor evidence="13">
        <name>Mg(2+)</name>
        <dbReference type="ChEBI" id="CHEBI:18420"/>
    </cofactor>
    <text evidence="13">Binds 2 Mg(2+) ion per subunit.</text>
</comment>
<evidence type="ECO:0000256" key="10">
    <source>
        <dbReference type="ARBA" id="ARBA00023172"/>
    </source>
</evidence>
<organism evidence="15 16">
    <name type="scientific">Candidatus Kaiserbacteria bacterium CG10_big_fil_rev_8_21_14_0_10_45_20</name>
    <dbReference type="NCBI Taxonomy" id="1974607"/>
    <lineage>
        <taxon>Bacteria</taxon>
        <taxon>Candidatus Kaiseribacteriota</taxon>
    </lineage>
</organism>
<dbReference type="EC" id="3.1.21.10" evidence="13 14"/>
<proteinExistence type="inferred from homology"/>